<name>A0A9P5PGE1_9AGAR</name>
<proteinExistence type="predicted"/>
<evidence type="ECO:0000256" key="1">
    <source>
        <dbReference type="SAM" id="MobiDB-lite"/>
    </source>
</evidence>
<feature type="region of interest" description="Disordered" evidence="1">
    <location>
        <begin position="168"/>
        <end position="189"/>
    </location>
</feature>
<gene>
    <name evidence="2" type="ORF">BDP27DRAFT_1368031</name>
</gene>
<accession>A0A9P5PGE1</accession>
<dbReference type="AlphaFoldDB" id="A0A9P5PGE1"/>
<dbReference type="EMBL" id="JADNRY010000147">
    <property type="protein sequence ID" value="KAF9063383.1"/>
    <property type="molecule type" value="Genomic_DNA"/>
</dbReference>
<protein>
    <submittedName>
        <fullName evidence="2">Uncharacterized protein</fullName>
    </submittedName>
</protein>
<dbReference type="Proteomes" id="UP000772434">
    <property type="component" value="Unassembled WGS sequence"/>
</dbReference>
<dbReference type="OrthoDB" id="4349954at2759"/>
<comment type="caution">
    <text evidence="2">The sequence shown here is derived from an EMBL/GenBank/DDBJ whole genome shotgun (WGS) entry which is preliminary data.</text>
</comment>
<evidence type="ECO:0000313" key="3">
    <source>
        <dbReference type="Proteomes" id="UP000772434"/>
    </source>
</evidence>
<keyword evidence="3" id="KW-1185">Reference proteome</keyword>
<organism evidence="2 3">
    <name type="scientific">Rhodocollybia butyracea</name>
    <dbReference type="NCBI Taxonomy" id="206335"/>
    <lineage>
        <taxon>Eukaryota</taxon>
        <taxon>Fungi</taxon>
        <taxon>Dikarya</taxon>
        <taxon>Basidiomycota</taxon>
        <taxon>Agaricomycotina</taxon>
        <taxon>Agaricomycetes</taxon>
        <taxon>Agaricomycetidae</taxon>
        <taxon>Agaricales</taxon>
        <taxon>Marasmiineae</taxon>
        <taxon>Omphalotaceae</taxon>
        <taxon>Rhodocollybia</taxon>
    </lineage>
</organism>
<reference evidence="2" key="1">
    <citation type="submission" date="2020-11" db="EMBL/GenBank/DDBJ databases">
        <authorList>
            <consortium name="DOE Joint Genome Institute"/>
            <person name="Ahrendt S."/>
            <person name="Riley R."/>
            <person name="Andreopoulos W."/>
            <person name="Labutti K."/>
            <person name="Pangilinan J."/>
            <person name="Ruiz-Duenas F.J."/>
            <person name="Barrasa J.M."/>
            <person name="Sanchez-Garcia M."/>
            <person name="Camarero S."/>
            <person name="Miyauchi S."/>
            <person name="Serrano A."/>
            <person name="Linde D."/>
            <person name="Babiker R."/>
            <person name="Drula E."/>
            <person name="Ayuso-Fernandez I."/>
            <person name="Pacheco R."/>
            <person name="Padilla G."/>
            <person name="Ferreira P."/>
            <person name="Barriuso J."/>
            <person name="Kellner H."/>
            <person name="Castanera R."/>
            <person name="Alfaro M."/>
            <person name="Ramirez L."/>
            <person name="Pisabarro A.G."/>
            <person name="Kuo A."/>
            <person name="Tritt A."/>
            <person name="Lipzen A."/>
            <person name="He G."/>
            <person name="Yan M."/>
            <person name="Ng V."/>
            <person name="Cullen D."/>
            <person name="Martin F."/>
            <person name="Rosso M.-N."/>
            <person name="Henrissat B."/>
            <person name="Hibbett D."/>
            <person name="Martinez A.T."/>
            <person name="Grigoriev I.V."/>
        </authorList>
    </citation>
    <scope>NUCLEOTIDE SEQUENCE</scope>
    <source>
        <strain evidence="2">AH 40177</strain>
    </source>
</reference>
<sequence length="307" mass="33516">MAGPLQPEPEGARVAYTEGMTAILESKELSVGLASVRQGSQRIGKWNSTYGHCTAKVLSLYWYNCESLLDSHDCAWVPEVHVPIWIHQFGDVKIRDPTWQALLAFHILKARKDRVFFVNPELTGTSHQGGAIVVQMVEVPLEDRVKAFCEISRRMLFNGIWSSFQLKSTDEDPKKPVNPQTCNPSHLETPPSGLFSIPPSNILANGLGTASAVKPWLAASSRQTISEKTGKVNANAGYSSKVVRHLLERDCGNAPTMGDGNGASPSGNGLLEVLRRRGDWPSISLALKTVKDLQEVDVVACLSFVLA</sequence>
<evidence type="ECO:0000313" key="2">
    <source>
        <dbReference type="EMBL" id="KAF9063383.1"/>
    </source>
</evidence>